<keyword evidence="2" id="KW-1185">Reference proteome</keyword>
<dbReference type="AlphaFoldDB" id="A0A914WDC7"/>
<dbReference type="InterPro" id="IPR036867">
    <property type="entry name" value="R3H_dom_sf"/>
</dbReference>
<dbReference type="Gene3D" id="3.30.1370.50">
    <property type="entry name" value="R3H-like domain"/>
    <property type="match status" value="1"/>
</dbReference>
<name>A0A914WDC7_9BILA</name>
<sequence length="415" mass="45587">MSLKSGLQSLRQSVVGPEDALYQRLTDLITALEEATLPVGSSTCPPLSLTTPLKLVMGPPRSREGPLRMKKSPIGAVTPLVRTLEVAAVCRNSPRSSSGDDRPRRCEGTAVEPGSDTDCPPLAAPHIKKISTVRRDRQITEAIASGRLRPPPSHLVESDSFPETFTPATQRLHRRKRFIKRMSVDIDAEGDIMDVDEPVSPHVRTCRKRPQTTTDRSQGGWDVGMDYDLDDGSSISSSDNGSSDDGRQGDDEQSDWVWEATGRWSPSTGETECMGIPAAPARLGQSRLGRAACDFEMAVAAIDLDDQLTPPAGVVESSDTDRSQSSSSKASQRNVGSHRRWLARAGAPLAASINRKFLKFLRNPDQEQLTINQLRKGEKREVVRLANFYRLEMAVETKQNRRCLVFRKTGQTTCP</sequence>
<feature type="compositionally biased region" description="Basic and acidic residues" evidence="1">
    <location>
        <begin position="98"/>
        <end position="107"/>
    </location>
</feature>
<dbReference type="InterPro" id="IPR051189">
    <property type="entry name" value="Splicing_assoc_domain"/>
</dbReference>
<accession>A0A914WDC7</accession>
<feature type="compositionally biased region" description="Low complexity" evidence="1">
    <location>
        <begin position="232"/>
        <end position="243"/>
    </location>
</feature>
<dbReference type="Proteomes" id="UP000887566">
    <property type="component" value="Unplaced"/>
</dbReference>
<proteinExistence type="predicted"/>
<feature type="region of interest" description="Disordered" evidence="1">
    <location>
        <begin position="143"/>
        <end position="168"/>
    </location>
</feature>
<evidence type="ECO:0000313" key="2">
    <source>
        <dbReference type="Proteomes" id="UP000887566"/>
    </source>
</evidence>
<protein>
    <submittedName>
        <fullName evidence="3">Uncharacterized protein</fullName>
    </submittedName>
</protein>
<evidence type="ECO:0000256" key="1">
    <source>
        <dbReference type="SAM" id="MobiDB-lite"/>
    </source>
</evidence>
<feature type="region of interest" description="Disordered" evidence="1">
    <location>
        <begin position="92"/>
        <end position="123"/>
    </location>
</feature>
<feature type="region of interest" description="Disordered" evidence="1">
    <location>
        <begin position="309"/>
        <end position="339"/>
    </location>
</feature>
<feature type="region of interest" description="Disordered" evidence="1">
    <location>
        <begin position="201"/>
        <end position="255"/>
    </location>
</feature>
<evidence type="ECO:0000313" key="3">
    <source>
        <dbReference type="WBParaSite" id="PSAMB.scaffold36size104415.g918.t1"/>
    </source>
</evidence>
<dbReference type="PANTHER" id="PTHR14195">
    <property type="entry name" value="G PATCH DOMAIN CONTAINING PROTEIN 2"/>
    <property type="match status" value="1"/>
</dbReference>
<reference evidence="3" key="1">
    <citation type="submission" date="2022-11" db="UniProtKB">
        <authorList>
            <consortium name="WormBaseParasite"/>
        </authorList>
    </citation>
    <scope>IDENTIFICATION</scope>
</reference>
<dbReference type="WBParaSite" id="PSAMB.scaffold36size104415.g918.t1">
    <property type="protein sequence ID" value="PSAMB.scaffold36size104415.g918.t1"/>
    <property type="gene ID" value="PSAMB.scaffold36size104415.g918"/>
</dbReference>
<dbReference type="GO" id="GO:0003676">
    <property type="term" value="F:nucleic acid binding"/>
    <property type="evidence" value="ECO:0007669"/>
    <property type="project" value="InterPro"/>
</dbReference>
<feature type="compositionally biased region" description="Low complexity" evidence="1">
    <location>
        <begin position="323"/>
        <end position="333"/>
    </location>
</feature>
<organism evidence="2 3">
    <name type="scientific">Plectus sambesii</name>
    <dbReference type="NCBI Taxonomy" id="2011161"/>
    <lineage>
        <taxon>Eukaryota</taxon>
        <taxon>Metazoa</taxon>
        <taxon>Ecdysozoa</taxon>
        <taxon>Nematoda</taxon>
        <taxon>Chromadorea</taxon>
        <taxon>Plectida</taxon>
        <taxon>Plectina</taxon>
        <taxon>Plectoidea</taxon>
        <taxon>Plectidae</taxon>
        <taxon>Plectus</taxon>
    </lineage>
</organism>